<protein>
    <submittedName>
        <fullName evidence="7">NAD(P)-dependent oxidoreductase</fullName>
    </submittedName>
</protein>
<keyword evidence="2 4" id="KW-0560">Oxidoreductase</keyword>
<accession>A0ABV6N8P0</accession>
<dbReference type="RefSeq" id="WP_273937818.1">
    <property type="nucleotide sequence ID" value="NZ_CP097263.1"/>
</dbReference>
<evidence type="ECO:0000313" key="8">
    <source>
        <dbReference type="Proteomes" id="UP001589810"/>
    </source>
</evidence>
<dbReference type="InterPro" id="IPR006140">
    <property type="entry name" value="D-isomer_DH_NAD-bd"/>
</dbReference>
<evidence type="ECO:0000256" key="4">
    <source>
        <dbReference type="RuleBase" id="RU003719"/>
    </source>
</evidence>
<name>A0ABV6N8P0_9PSEU</name>
<dbReference type="InterPro" id="IPR050223">
    <property type="entry name" value="D-isomer_2-hydroxyacid_DH"/>
</dbReference>
<dbReference type="PANTHER" id="PTHR10996:SF178">
    <property type="entry name" value="2-HYDROXYACID DEHYDROGENASE YGL185C-RELATED"/>
    <property type="match status" value="1"/>
</dbReference>
<dbReference type="InterPro" id="IPR029753">
    <property type="entry name" value="D-isomer_DH_CS"/>
</dbReference>
<dbReference type="PANTHER" id="PTHR10996">
    <property type="entry name" value="2-HYDROXYACID DEHYDROGENASE-RELATED"/>
    <property type="match status" value="1"/>
</dbReference>
<dbReference type="InterPro" id="IPR036291">
    <property type="entry name" value="NAD(P)-bd_dom_sf"/>
</dbReference>
<dbReference type="SUPFAM" id="SSF51735">
    <property type="entry name" value="NAD(P)-binding Rossmann-fold domains"/>
    <property type="match status" value="1"/>
</dbReference>
<evidence type="ECO:0000256" key="2">
    <source>
        <dbReference type="ARBA" id="ARBA00023002"/>
    </source>
</evidence>
<feature type="domain" description="D-isomer specific 2-hydroxyacid dehydrogenase catalytic" evidence="5">
    <location>
        <begin position="31"/>
        <end position="310"/>
    </location>
</feature>
<gene>
    <name evidence="7" type="ORF">ACFFH7_42985</name>
</gene>
<dbReference type="Pfam" id="PF02826">
    <property type="entry name" value="2-Hacid_dh_C"/>
    <property type="match status" value="1"/>
</dbReference>
<comment type="caution">
    <text evidence="7">The sequence shown here is derived from an EMBL/GenBank/DDBJ whole genome shotgun (WGS) entry which is preliminary data.</text>
</comment>
<dbReference type="PROSITE" id="PS00671">
    <property type="entry name" value="D_2_HYDROXYACID_DH_3"/>
    <property type="match status" value="1"/>
</dbReference>
<evidence type="ECO:0000313" key="7">
    <source>
        <dbReference type="EMBL" id="MFC0548336.1"/>
    </source>
</evidence>
<evidence type="ECO:0000259" key="6">
    <source>
        <dbReference type="Pfam" id="PF02826"/>
    </source>
</evidence>
<dbReference type="Gene3D" id="3.40.50.720">
    <property type="entry name" value="NAD(P)-binding Rossmann-like Domain"/>
    <property type="match status" value="2"/>
</dbReference>
<dbReference type="InterPro" id="IPR006139">
    <property type="entry name" value="D-isomer_2_OHA_DH_cat_dom"/>
</dbReference>
<evidence type="ECO:0000259" key="5">
    <source>
        <dbReference type="Pfam" id="PF00389"/>
    </source>
</evidence>
<sequence length="322" mass="33502">MRLLIGYEDYPLDPLRALLPGWEVFQSSPAGFAEMADGMDVVTPIAAKVDANLLGKATFGFVQQFGVGLETVDVAAATEAGVWVANLPGDVTGNADAVAEQAILLTLALGRQLDAARQTLRERKWAQPAGRSLSGSTVAIIGLGAIGLATAKRLAGFGVRQLAVRARAELGGPPEVAKVVGVDRLAEVLAEADVVISALTFGEHNRNFFDANAFAAMKPGALFVNVARGGLVDEAALLAALDSGHIAGAGLDVLAVEPADPADPLVNHPRVIATPHVGGVTQQVLFNSMVALTDNVKRYAAGEPLLWTVNQPSQVAQRRPQG</sequence>
<dbReference type="Proteomes" id="UP001589810">
    <property type="component" value="Unassembled WGS sequence"/>
</dbReference>
<comment type="similarity">
    <text evidence="1 4">Belongs to the D-isomer specific 2-hydroxyacid dehydrogenase family.</text>
</comment>
<organism evidence="7 8">
    <name type="scientific">Kutzneria chonburiensis</name>
    <dbReference type="NCBI Taxonomy" id="1483604"/>
    <lineage>
        <taxon>Bacteria</taxon>
        <taxon>Bacillati</taxon>
        <taxon>Actinomycetota</taxon>
        <taxon>Actinomycetes</taxon>
        <taxon>Pseudonocardiales</taxon>
        <taxon>Pseudonocardiaceae</taxon>
        <taxon>Kutzneria</taxon>
    </lineage>
</organism>
<dbReference type="Pfam" id="PF00389">
    <property type="entry name" value="2-Hacid_dh"/>
    <property type="match status" value="1"/>
</dbReference>
<feature type="domain" description="D-isomer specific 2-hydroxyacid dehydrogenase NAD-binding" evidence="6">
    <location>
        <begin position="105"/>
        <end position="278"/>
    </location>
</feature>
<reference evidence="7 8" key="1">
    <citation type="submission" date="2024-09" db="EMBL/GenBank/DDBJ databases">
        <authorList>
            <person name="Sun Q."/>
            <person name="Mori K."/>
        </authorList>
    </citation>
    <scope>NUCLEOTIDE SEQUENCE [LARGE SCALE GENOMIC DNA]</scope>
    <source>
        <strain evidence="7 8">TBRC 1432</strain>
    </source>
</reference>
<keyword evidence="3" id="KW-0520">NAD</keyword>
<dbReference type="EMBL" id="JBHLUD010000015">
    <property type="protein sequence ID" value="MFC0548336.1"/>
    <property type="molecule type" value="Genomic_DNA"/>
</dbReference>
<keyword evidence="8" id="KW-1185">Reference proteome</keyword>
<dbReference type="SUPFAM" id="SSF52283">
    <property type="entry name" value="Formate/glycerate dehydrogenase catalytic domain-like"/>
    <property type="match status" value="1"/>
</dbReference>
<proteinExistence type="inferred from homology"/>
<evidence type="ECO:0000256" key="1">
    <source>
        <dbReference type="ARBA" id="ARBA00005854"/>
    </source>
</evidence>
<evidence type="ECO:0000256" key="3">
    <source>
        <dbReference type="ARBA" id="ARBA00023027"/>
    </source>
</evidence>